<feature type="transmembrane region" description="Helical" evidence="2">
    <location>
        <begin position="1488"/>
        <end position="1509"/>
    </location>
</feature>
<evidence type="ECO:0000313" key="5">
    <source>
        <dbReference type="EMBL" id="OXA55509.1"/>
    </source>
</evidence>
<dbReference type="EMBL" id="LNIX01000004">
    <property type="protein sequence ID" value="OXA55509.1"/>
    <property type="molecule type" value="Genomic_DNA"/>
</dbReference>
<proteinExistence type="predicted"/>
<feature type="transmembrane region" description="Helical" evidence="2">
    <location>
        <begin position="1521"/>
        <end position="1546"/>
    </location>
</feature>
<dbReference type="STRING" id="158441.A0A226EDM4"/>
<keyword evidence="2" id="KW-0472">Membrane</keyword>
<evidence type="ECO:0000256" key="1">
    <source>
        <dbReference type="SAM" id="MobiDB-lite"/>
    </source>
</evidence>
<evidence type="ECO:0000259" key="4">
    <source>
        <dbReference type="PROSITE" id="PS50802"/>
    </source>
</evidence>
<name>A0A226EDM4_FOLCA</name>
<protein>
    <submittedName>
        <fullName evidence="5">Putative ferric-chelate reductase 1</fullName>
    </submittedName>
</protein>
<dbReference type="PROSITE" id="PS50802">
    <property type="entry name" value="OTU"/>
    <property type="match status" value="1"/>
</dbReference>
<comment type="caution">
    <text evidence="5">The sequence shown here is derived from an EMBL/GenBank/DDBJ whole genome shotgun (WGS) entry which is preliminary data.</text>
</comment>
<evidence type="ECO:0000256" key="2">
    <source>
        <dbReference type="SAM" id="Phobius"/>
    </source>
</evidence>
<feature type="compositionally biased region" description="Polar residues" evidence="1">
    <location>
        <begin position="1144"/>
        <end position="1159"/>
    </location>
</feature>
<feature type="region of interest" description="Disordered" evidence="1">
    <location>
        <begin position="1139"/>
        <end position="1161"/>
    </location>
</feature>
<dbReference type="Proteomes" id="UP000198287">
    <property type="component" value="Unassembled WGS sequence"/>
</dbReference>
<feature type="transmembrane region" description="Helical" evidence="2">
    <location>
        <begin position="1454"/>
        <end position="1476"/>
    </location>
</feature>
<feature type="domain" description="OTU" evidence="4">
    <location>
        <begin position="1602"/>
        <end position="1624"/>
    </location>
</feature>
<feature type="signal peptide" evidence="3">
    <location>
        <begin position="1"/>
        <end position="25"/>
    </location>
</feature>
<reference evidence="5 6" key="1">
    <citation type="submission" date="2015-12" db="EMBL/GenBank/DDBJ databases">
        <title>The genome of Folsomia candida.</title>
        <authorList>
            <person name="Faddeeva A."/>
            <person name="Derks M.F."/>
            <person name="Anvar Y."/>
            <person name="Smit S."/>
            <person name="Van Straalen N."/>
            <person name="Roelofs D."/>
        </authorList>
    </citation>
    <scope>NUCLEOTIDE SEQUENCE [LARGE SCALE GENOMIC DNA]</scope>
    <source>
        <strain evidence="5 6">VU population</strain>
        <tissue evidence="5">Whole body</tissue>
    </source>
</reference>
<feature type="chain" id="PRO_5012285218" evidence="3">
    <location>
        <begin position="26"/>
        <end position="1624"/>
    </location>
</feature>
<accession>A0A226EDM4</accession>
<keyword evidence="6" id="KW-1185">Reference proteome</keyword>
<feature type="transmembrane region" description="Helical" evidence="2">
    <location>
        <begin position="1409"/>
        <end position="1442"/>
    </location>
</feature>
<keyword evidence="3" id="KW-0732">Signal</keyword>
<dbReference type="CDD" id="cd08760">
    <property type="entry name" value="Cyt_b561_FRRS1_like"/>
    <property type="match status" value="1"/>
</dbReference>
<keyword evidence="2" id="KW-1133">Transmembrane helix</keyword>
<keyword evidence="2" id="KW-0812">Transmembrane</keyword>
<sequence>MSKTMKIKINLLIILASLIWRTVEGTKYGYNLKDLELPDGTIINPFQPPQPSDPDLDALASKCYELSYIPMNDKTPLVDRQPNVFHISLLKSTTDECTKINMVRLQFAVLAGKTDLAEDRFPIGSYDYDDAKKLSRHVENLNDTVLQQKACPGTTLPPKIKHHTFPRNVHAITPSVAKTPNNIYHWVGPTEVLKRDNEAIIVFDTHLTSIDQDLPDRDQDTFTKQAVICFYFEYQPNETRIAHMLPYAGDTLNLDFVAELKVRVNGVTEDRWTSVSKLNWMEWAYDEQDNCKRIKKVNKNANNEYDPQARPTYFTDMCRCTKQKYALASGYPPMLAKPLLPIRNFSSSSYGHDLIKDCFELKIYSFEPPDVIWVRLWVKEKNCKGSQHVGDVDYKLQPVFGNCGSIMALNSLGLPFGIWYPDRPKHCPVTGHCLDDNDARVIHDTTFGAETCSKPPTYGRDDPEPNIRSSDHNSWNLGYTAVAGCRAGNATCDGASWILKFRPIYLQSEFIQEFQFIAELEIIKMIGKSVKASSRSHPFAWFYPEVVVIRSPIYEMKIDVNSSKIIQPPTPKLQSNDIKIHVMYSPYNNADDCRSAKPVSPDFHLCRHFHKEKPQPKRIISWTSSIAKYKECFTLEAFPGPKANSLHVKFRQYFPDSDGFDEKVCGKMFGAEIGFEAVNELGYPTGLPKKSFSIYNHTQMSTCVGEDVPEPPPTLEHESINYACYFSEAHKDKYTVDKVHDLASTPTLFLAKFDKFNNKGGICLLWEYPPNRQKIMPKTVQIYAEVFVPRSISGDQSDVIVLLRSQVYDFTFSTDPPPETINCHDTAPNSGFTLNPGFGDLYNLEDLADLCKRDKDGRCPVEFNRTPLDFVLCRYFRPDVPIYNRKLTFGKDNELLPGDQKFRDCFILEAFPTALPNTLHVRFRQHAYTNPACADVPASEVAFQAVNEQGYPIGSMEKSFQVFDADKRFVKEYCENDDLLQPPELDVQASKNYPCHFIPGQSFKYTQRVRSSSEVPQMFGFKVRSKSDGDICLIWKYLRVSRDSPVPPPKTVQIYAEVYIAHHKVVSVLGSQVYNYLDPPENTENPPKRNCHDPNPNSWFNLNMDVPSIEVAGFVTDCAKSQECPVFLKDEDRRTLPPVVIATGTPSGRRSTTPNTTPQPDIDAYEGCAISKSCIAPPKNEDEPEPDVNLCFLPENRNCEMLVTFGDAPAEGENLVLEKELILEMFNPSVDKWLAIALSESDNMAPAYVVECVIEKDRVNLYHSFNVEKQRRNGRMRGNYSHIGVVKLLRYKRRNTGLYCRFSIKRHIFVRDPNVTKKVHNYDLVRVPYFLLYAWGNAVTEDGITGNLLKHNDSRASSKKIAIGTRLSPLPEQKALLRLHSTILIAAVLFFLSLGMFSGRYYKETCVSVKIFIFPLWLVVHAISMTAMIALLVVALVVEIIAHQGWTAVTPPNFHSYVGCMAYGLSFVVYGMGFFVKPSQYGSSNIPAAVHVMGGNLVYFLCFILIILADRVSFSGLACHIKWIVGAWGFIYCAFQCFFTYQYWWIDYILGLKKKRGRGFKPNLEPEKGQDPVEAPGSKIRLGAFVVICILSLLYTTGSVYMVLRNTKGDGDCFTLQEILELST</sequence>
<dbReference type="InterPro" id="IPR003323">
    <property type="entry name" value="OTU_dom"/>
</dbReference>
<organism evidence="5 6">
    <name type="scientific">Folsomia candida</name>
    <name type="common">Springtail</name>
    <dbReference type="NCBI Taxonomy" id="158441"/>
    <lineage>
        <taxon>Eukaryota</taxon>
        <taxon>Metazoa</taxon>
        <taxon>Ecdysozoa</taxon>
        <taxon>Arthropoda</taxon>
        <taxon>Hexapoda</taxon>
        <taxon>Collembola</taxon>
        <taxon>Entomobryomorpha</taxon>
        <taxon>Isotomoidea</taxon>
        <taxon>Isotomidae</taxon>
        <taxon>Proisotominae</taxon>
        <taxon>Folsomia</taxon>
    </lineage>
</organism>
<dbReference type="OrthoDB" id="6372137at2759"/>
<evidence type="ECO:0000256" key="3">
    <source>
        <dbReference type="SAM" id="SignalP"/>
    </source>
</evidence>
<feature type="transmembrane region" description="Helical" evidence="2">
    <location>
        <begin position="1375"/>
        <end position="1397"/>
    </location>
</feature>
<evidence type="ECO:0000313" key="6">
    <source>
        <dbReference type="Proteomes" id="UP000198287"/>
    </source>
</evidence>
<gene>
    <name evidence="5" type="ORF">Fcan01_09366</name>
</gene>
<feature type="transmembrane region" description="Helical" evidence="2">
    <location>
        <begin position="1582"/>
        <end position="1604"/>
    </location>
</feature>